<dbReference type="EMBL" id="BAAFSV010000001">
    <property type="protein sequence ID" value="GAB1312309.1"/>
    <property type="molecule type" value="Genomic_DNA"/>
</dbReference>
<dbReference type="InterPro" id="IPR001128">
    <property type="entry name" value="Cyt_P450"/>
</dbReference>
<gene>
    <name evidence="7" type="ORF">MFIFM68171_02519</name>
</gene>
<dbReference type="Proteomes" id="UP001628179">
    <property type="component" value="Unassembled WGS sequence"/>
</dbReference>
<comment type="caution">
    <text evidence="7">The sequence shown here is derived from an EMBL/GenBank/DDBJ whole genome shotgun (WGS) entry which is preliminary data.</text>
</comment>
<proteinExistence type="inferred from homology"/>
<dbReference type="Gene3D" id="1.10.630.10">
    <property type="entry name" value="Cytochrome P450"/>
    <property type="match status" value="1"/>
</dbReference>
<keyword evidence="3 6" id="KW-0349">Heme</keyword>
<evidence type="ECO:0000256" key="1">
    <source>
        <dbReference type="ARBA" id="ARBA00001971"/>
    </source>
</evidence>
<keyword evidence="5 6" id="KW-0408">Iron</keyword>
<organism evidence="7 8">
    <name type="scientific">Madurella fahalii</name>
    <dbReference type="NCBI Taxonomy" id="1157608"/>
    <lineage>
        <taxon>Eukaryota</taxon>
        <taxon>Fungi</taxon>
        <taxon>Dikarya</taxon>
        <taxon>Ascomycota</taxon>
        <taxon>Pezizomycotina</taxon>
        <taxon>Sordariomycetes</taxon>
        <taxon>Sordariomycetidae</taxon>
        <taxon>Sordariales</taxon>
        <taxon>Sordariales incertae sedis</taxon>
        <taxon>Madurella</taxon>
    </lineage>
</organism>
<sequence length="505" mass="56005">MTITFLLAQVALALISAVAFRFLYNLHFHPLAKFPGPWYTAISSLPLAVISLLKREPEFLLGLTKKYGDSGKPIRISPTLLLFPQPSALKDIYWDPKHNTKSGLYGTGMLGPPNIFSTIDGNKHKALRKALGGPHWSFGALKKVWEPRIDALINLFTSKMTEYASRGEPVVLCDKVAEFAADVMAMVCFGEVWGFVENSRDEKGILQSFREGLVLFGFVGRWRGFRETVLQSPLAKYILPKASDDRGMGFLIGQADRLVTERERRIEEEGFTQDKPDFMQLALEARMDGAPLNPIEKRAHVTILVMAGADTTGTALGSTLNYLLTNPECLAKARAEIDAADAKGILSSPVQYEESRQHLPYMTACIKEGGLRLRPPATNLFGRVAGPGGAQIGDVWVPAGTEMTSNAYVVQRDPEIFSPDPEDFRPERWLESEEKSAKMDAAMFVFGVGPRVCLGKDIAVFELYKLLPEIVRRFDMDLIAEGRYVVAGGIAYNQDLLVKLKVRTK</sequence>
<evidence type="ECO:0000256" key="3">
    <source>
        <dbReference type="ARBA" id="ARBA00022617"/>
    </source>
</evidence>
<dbReference type="PRINTS" id="PR00385">
    <property type="entry name" value="P450"/>
</dbReference>
<evidence type="ECO:0000313" key="7">
    <source>
        <dbReference type="EMBL" id="GAB1312309.1"/>
    </source>
</evidence>
<dbReference type="GO" id="GO:0004497">
    <property type="term" value="F:monooxygenase activity"/>
    <property type="evidence" value="ECO:0007669"/>
    <property type="project" value="UniProtKB-KW"/>
</dbReference>
<accession>A0ABQ0G3M5</accession>
<reference evidence="7 8" key="1">
    <citation type="submission" date="2024-09" db="EMBL/GenBank/DDBJ databases">
        <title>Itraconazole resistance in Madurella fahalii resulting from another homologue of gene encoding cytochrome P450 14-alpha sterol demethylase (CYP51).</title>
        <authorList>
            <person name="Yoshioka I."/>
            <person name="Fahal A.H."/>
            <person name="Kaneko S."/>
            <person name="Yaguchi T."/>
        </authorList>
    </citation>
    <scope>NUCLEOTIDE SEQUENCE [LARGE SCALE GENOMIC DNA]</scope>
    <source>
        <strain evidence="7 8">IFM 68171</strain>
    </source>
</reference>
<dbReference type="InterPro" id="IPR036396">
    <property type="entry name" value="Cyt_P450_sf"/>
</dbReference>
<evidence type="ECO:0000256" key="5">
    <source>
        <dbReference type="ARBA" id="ARBA00023004"/>
    </source>
</evidence>
<dbReference type="InterPro" id="IPR050121">
    <property type="entry name" value="Cytochrome_P450_monoxygenase"/>
</dbReference>
<keyword evidence="4 6" id="KW-0479">Metal-binding</keyword>
<keyword evidence="6" id="KW-0560">Oxidoreductase</keyword>
<dbReference type="PROSITE" id="PS00086">
    <property type="entry name" value="CYTOCHROME_P450"/>
    <property type="match status" value="1"/>
</dbReference>
<evidence type="ECO:0000256" key="2">
    <source>
        <dbReference type="ARBA" id="ARBA00010617"/>
    </source>
</evidence>
<dbReference type="PRINTS" id="PR00463">
    <property type="entry name" value="EP450I"/>
</dbReference>
<evidence type="ECO:0000313" key="8">
    <source>
        <dbReference type="Proteomes" id="UP001628179"/>
    </source>
</evidence>
<dbReference type="PANTHER" id="PTHR24305">
    <property type="entry name" value="CYTOCHROME P450"/>
    <property type="match status" value="1"/>
</dbReference>
<dbReference type="InterPro" id="IPR017972">
    <property type="entry name" value="Cyt_P450_CS"/>
</dbReference>
<protein>
    <submittedName>
        <fullName evidence="7">Cytochrome P450 monooxygenase gsfF</fullName>
    </submittedName>
</protein>
<comment type="cofactor">
    <cofactor evidence="1">
        <name>heme</name>
        <dbReference type="ChEBI" id="CHEBI:30413"/>
    </cofactor>
</comment>
<dbReference type="Pfam" id="PF00067">
    <property type="entry name" value="p450"/>
    <property type="match status" value="1"/>
</dbReference>
<name>A0ABQ0G3M5_9PEZI</name>
<dbReference type="SUPFAM" id="SSF48264">
    <property type="entry name" value="Cytochrome P450"/>
    <property type="match status" value="1"/>
</dbReference>
<dbReference type="GeneID" id="98173264"/>
<keyword evidence="6 7" id="KW-0503">Monooxygenase</keyword>
<evidence type="ECO:0000256" key="4">
    <source>
        <dbReference type="ARBA" id="ARBA00022723"/>
    </source>
</evidence>
<dbReference type="PANTHER" id="PTHR24305:SF232">
    <property type="entry name" value="P450, PUTATIVE (EUROFUNG)-RELATED"/>
    <property type="match status" value="1"/>
</dbReference>
<comment type="similarity">
    <text evidence="2 6">Belongs to the cytochrome P450 family.</text>
</comment>
<dbReference type="RefSeq" id="XP_070914042.1">
    <property type="nucleotide sequence ID" value="XM_071057941.1"/>
</dbReference>
<keyword evidence="8" id="KW-1185">Reference proteome</keyword>
<evidence type="ECO:0000256" key="6">
    <source>
        <dbReference type="RuleBase" id="RU000461"/>
    </source>
</evidence>
<dbReference type="InterPro" id="IPR002401">
    <property type="entry name" value="Cyt_P450_E_grp-I"/>
</dbReference>